<dbReference type="PIRSF" id="PIRSF028101">
    <property type="entry name" value="UCP028101"/>
    <property type="match status" value="1"/>
</dbReference>
<name>A0ABV5ZBD9_9GAMM</name>
<dbReference type="Pfam" id="PF07433">
    <property type="entry name" value="DUF1513"/>
    <property type="match status" value="1"/>
</dbReference>
<comment type="caution">
    <text evidence="1">The sequence shown here is derived from an EMBL/GenBank/DDBJ whole genome shotgun (WGS) entry which is preliminary data.</text>
</comment>
<evidence type="ECO:0000313" key="1">
    <source>
        <dbReference type="EMBL" id="MFB9885434.1"/>
    </source>
</evidence>
<dbReference type="InterPro" id="IPR008311">
    <property type="entry name" value="UCP028101"/>
</dbReference>
<dbReference type="Gene3D" id="2.130.10.10">
    <property type="entry name" value="YVTN repeat-like/Quinoprotein amine dehydrogenase"/>
    <property type="match status" value="1"/>
</dbReference>
<reference evidence="1 2" key="1">
    <citation type="submission" date="2024-09" db="EMBL/GenBank/DDBJ databases">
        <authorList>
            <person name="Sun Q."/>
            <person name="Mori K."/>
        </authorList>
    </citation>
    <scope>NUCLEOTIDE SEQUENCE [LARGE SCALE GENOMIC DNA]</scope>
    <source>
        <strain evidence="1 2">ATCC 51285</strain>
    </source>
</reference>
<gene>
    <name evidence="1" type="ORF">ACFFLH_03275</name>
</gene>
<sequence length="384" mass="42068">MKVDSQRRQLLAGIVSATTLLALPLQLQANNSPIVLVSAMVDEAGNSWLAGLDEMGEAGFKLPLPGRAHGCCLHPDGRHLVVFARRPGTFAILVDLQRGQALQQLHTGPQQHFYGHGCWSQDGQTLFTSENHYGSQINEHGVKQLSGRGQIGVWRWQQQRLLRQASWDSGGLGPHEIALHPSGCLVVANGGIETHPEEGRTPLNLASMAANLSYLAADSGYLQQRLLLPEELHLLSLRHLAINQHGQVACIMQYQGENTSEVPLLALHQPGQPTLQLLPLPEAANRHQNYLGSVCWDSSGQWLACSAPRGHRIYFYHLTQQQWHQPISLTDGCGLAADSIEASFLLSSGAGGIHSYSPEEQSWQPLPGSLSRQGHWDNHMLSLF</sequence>
<dbReference type="InterPro" id="IPR015943">
    <property type="entry name" value="WD40/YVTN_repeat-like_dom_sf"/>
</dbReference>
<accession>A0ABV5ZBD9</accession>
<proteinExistence type="predicted"/>
<protein>
    <submittedName>
        <fullName evidence="1">DUF1513 domain-containing protein</fullName>
    </submittedName>
</protein>
<dbReference type="SUPFAM" id="SSF82171">
    <property type="entry name" value="DPP6 N-terminal domain-like"/>
    <property type="match status" value="1"/>
</dbReference>
<evidence type="ECO:0000313" key="2">
    <source>
        <dbReference type="Proteomes" id="UP001589628"/>
    </source>
</evidence>
<dbReference type="Proteomes" id="UP001589628">
    <property type="component" value="Unassembled WGS sequence"/>
</dbReference>
<dbReference type="EMBL" id="JBHLZN010000001">
    <property type="protein sequence ID" value="MFB9885434.1"/>
    <property type="molecule type" value="Genomic_DNA"/>
</dbReference>
<organism evidence="1 2">
    <name type="scientific">Balneatrix alpica</name>
    <dbReference type="NCBI Taxonomy" id="75684"/>
    <lineage>
        <taxon>Bacteria</taxon>
        <taxon>Pseudomonadati</taxon>
        <taxon>Pseudomonadota</taxon>
        <taxon>Gammaproteobacteria</taxon>
        <taxon>Oceanospirillales</taxon>
        <taxon>Balneatrichaceae</taxon>
        <taxon>Balneatrix</taxon>
    </lineage>
</organism>
<dbReference type="RefSeq" id="WP_051527682.1">
    <property type="nucleotide sequence ID" value="NZ_JBHLZN010000001.1"/>
</dbReference>
<keyword evidence="2" id="KW-1185">Reference proteome</keyword>